<dbReference type="KEGG" id="sgbi:P3F81_05445"/>
<evidence type="ECO:0000313" key="2">
    <source>
        <dbReference type="Proteomes" id="UP001243623"/>
    </source>
</evidence>
<dbReference type="Pfam" id="PF16256">
    <property type="entry name" value="DUF4911"/>
    <property type="match status" value="1"/>
</dbReference>
<dbReference type="AlphaFoldDB" id="A0A9Y2AKC5"/>
<dbReference type="EMBL" id="CP120678">
    <property type="protein sequence ID" value="WIW71741.1"/>
    <property type="molecule type" value="Genomic_DNA"/>
</dbReference>
<dbReference type="RefSeq" id="WP_147670626.1">
    <property type="nucleotide sequence ID" value="NZ_CP120678.1"/>
</dbReference>
<organism evidence="1 2">
    <name type="scientific">Selenobaculum gibii</name>
    <dbReference type="NCBI Taxonomy" id="3054208"/>
    <lineage>
        <taxon>Bacteria</taxon>
        <taxon>Bacillati</taxon>
        <taxon>Bacillota</taxon>
        <taxon>Negativicutes</taxon>
        <taxon>Selenomonadales</taxon>
        <taxon>Selenomonadaceae</taxon>
        <taxon>Selenobaculum</taxon>
    </lineage>
</organism>
<protein>
    <submittedName>
        <fullName evidence="1">DUF4911 domain-containing protein</fullName>
    </submittedName>
</protein>
<reference evidence="1" key="1">
    <citation type="submission" date="2023-03" db="EMBL/GenBank/DDBJ databases">
        <title>Selenobaculum gbiensis gen. nov. sp. nov., a new bacterium isolated from the gut microbiota of IBD patient.</title>
        <authorList>
            <person name="Yeo S."/>
            <person name="Park H."/>
            <person name="Huh C.S."/>
        </authorList>
    </citation>
    <scope>NUCLEOTIDE SEQUENCE</scope>
    <source>
        <strain evidence="1">ICN-92133</strain>
    </source>
</reference>
<evidence type="ECO:0000313" key="1">
    <source>
        <dbReference type="EMBL" id="WIW71741.1"/>
    </source>
</evidence>
<dbReference type="InterPro" id="IPR032587">
    <property type="entry name" value="DUF4911"/>
</dbReference>
<sequence>MKELVKIKIDPKDINFFNRIMEGYEYLGTVSTINNKEGIVIVRTTPDTFKEVEEVITNLPFHYSLIEE</sequence>
<accession>A0A9Y2AKC5</accession>
<gene>
    <name evidence="1" type="ORF">P3F81_05445</name>
</gene>
<keyword evidence="2" id="KW-1185">Reference proteome</keyword>
<name>A0A9Y2AKC5_9FIRM</name>
<dbReference type="Proteomes" id="UP001243623">
    <property type="component" value="Chromosome"/>
</dbReference>
<proteinExistence type="predicted"/>